<keyword evidence="4 7" id="KW-0812">Transmembrane</keyword>
<dbReference type="GO" id="GO:0005886">
    <property type="term" value="C:plasma membrane"/>
    <property type="evidence" value="ECO:0007669"/>
    <property type="project" value="UniProtKB-SubCell"/>
</dbReference>
<gene>
    <name evidence="8" type="ORF">PC41400_00255</name>
</gene>
<evidence type="ECO:0000256" key="2">
    <source>
        <dbReference type="ARBA" id="ARBA00007543"/>
    </source>
</evidence>
<dbReference type="KEGG" id="pchi:PC41400_00255"/>
<evidence type="ECO:0000313" key="9">
    <source>
        <dbReference type="Proteomes" id="UP000288943"/>
    </source>
</evidence>
<evidence type="ECO:0000256" key="7">
    <source>
        <dbReference type="SAM" id="Phobius"/>
    </source>
</evidence>
<keyword evidence="5 7" id="KW-1133">Transmembrane helix</keyword>
<dbReference type="GeneID" id="95373249"/>
<evidence type="ECO:0000313" key="8">
    <source>
        <dbReference type="EMBL" id="QAV16211.1"/>
    </source>
</evidence>
<dbReference type="Proteomes" id="UP000288943">
    <property type="component" value="Chromosome"/>
</dbReference>
<evidence type="ECO:0008006" key="10">
    <source>
        <dbReference type="Google" id="ProtNLM"/>
    </source>
</evidence>
<sequence>MSDVTLAVSVLWVFLFTYSILGSIDFGAGFWSMYFSGQHHTKAGALANRYLSPTWEVTNVFLVLFVVALAGFFPKATHMLGAALLVPVSLVLLLLLVRSTFMVYAYSVSKHGRLLRVVSGITGLLIPGLLVSVLPITLGGFVTVENGVPVLHLGELFTSLTEYAHLGFGLSTELFMSALFLADYSREAGDEETYRDYRRLAIIWGPINLLMAMLTVSTFSEHAPWMVEGFKRYAFWFGLSVAAFIVAYILLLKRRPDGRRGYPRASIITVIIQYGLASYAYFSAHMPYMVYPHLTFDEGITNPTMFRSLFIGYIVSSAILVPVFYLFWRLFLKDKRYLQKE</sequence>
<keyword evidence="3" id="KW-1003">Cell membrane</keyword>
<evidence type="ECO:0000256" key="4">
    <source>
        <dbReference type="ARBA" id="ARBA00022692"/>
    </source>
</evidence>
<comment type="subcellular location">
    <subcellularLocation>
        <location evidence="1">Cell membrane</location>
        <topology evidence="1">Multi-pass membrane protein</topology>
    </subcellularLocation>
</comment>
<evidence type="ECO:0000256" key="3">
    <source>
        <dbReference type="ARBA" id="ARBA00022475"/>
    </source>
</evidence>
<feature type="transmembrane region" description="Helical" evidence="7">
    <location>
        <begin position="6"/>
        <end position="34"/>
    </location>
</feature>
<accession>A0A410WPD6</accession>
<organism evidence="8 9">
    <name type="scientific">Paenibacillus chitinolyticus</name>
    <dbReference type="NCBI Taxonomy" id="79263"/>
    <lineage>
        <taxon>Bacteria</taxon>
        <taxon>Bacillati</taxon>
        <taxon>Bacillota</taxon>
        <taxon>Bacilli</taxon>
        <taxon>Bacillales</taxon>
        <taxon>Paenibacillaceae</taxon>
        <taxon>Paenibacillus</taxon>
    </lineage>
</organism>
<feature type="transmembrane region" description="Helical" evidence="7">
    <location>
        <begin position="79"/>
        <end position="97"/>
    </location>
</feature>
<comment type="similarity">
    <text evidence="2">Belongs to the cytochrome ubiquinol oxidase subunit 2 family.</text>
</comment>
<dbReference type="RefSeq" id="WP_042231241.1">
    <property type="nucleotide sequence ID" value="NZ_CP026520.1"/>
</dbReference>
<dbReference type="Pfam" id="PF02322">
    <property type="entry name" value="Cyt_bd_oxida_II"/>
    <property type="match status" value="1"/>
</dbReference>
<feature type="transmembrane region" description="Helical" evidence="7">
    <location>
        <begin position="117"/>
        <end position="143"/>
    </location>
</feature>
<keyword evidence="6 7" id="KW-0472">Membrane</keyword>
<evidence type="ECO:0000256" key="5">
    <source>
        <dbReference type="ARBA" id="ARBA00022989"/>
    </source>
</evidence>
<dbReference type="EMBL" id="CP026520">
    <property type="protein sequence ID" value="QAV16211.1"/>
    <property type="molecule type" value="Genomic_DNA"/>
</dbReference>
<proteinExistence type="inferred from homology"/>
<dbReference type="OrthoDB" id="2416742at2"/>
<dbReference type="InterPro" id="IPR003317">
    <property type="entry name" value="Cyt-d_oxidase_su2"/>
</dbReference>
<feature type="transmembrane region" description="Helical" evidence="7">
    <location>
        <begin position="233"/>
        <end position="252"/>
    </location>
</feature>
<feature type="transmembrane region" description="Helical" evidence="7">
    <location>
        <begin position="310"/>
        <end position="332"/>
    </location>
</feature>
<dbReference type="AlphaFoldDB" id="A0A410WPD6"/>
<evidence type="ECO:0000256" key="6">
    <source>
        <dbReference type="ARBA" id="ARBA00023136"/>
    </source>
</evidence>
<protein>
    <recommendedName>
        <fullName evidence="10">Cytochrome d ubiquinol oxidase subunit II</fullName>
    </recommendedName>
</protein>
<feature type="transmembrane region" description="Helical" evidence="7">
    <location>
        <begin position="264"/>
        <end position="282"/>
    </location>
</feature>
<name>A0A410WPD6_9BACL</name>
<feature type="transmembrane region" description="Helical" evidence="7">
    <location>
        <begin position="202"/>
        <end position="221"/>
    </location>
</feature>
<reference evidence="8 9" key="1">
    <citation type="submission" date="2018-01" db="EMBL/GenBank/DDBJ databases">
        <title>The whole genome sequencing and assembly of Paenibacillus chitinolyticus KCCM 41400 strain.</title>
        <authorList>
            <person name="Kim J.-Y."/>
            <person name="Park M.-K."/>
            <person name="Lee Y.-J."/>
            <person name="Yi H."/>
            <person name="Bahn Y.-S."/>
            <person name="Kim J.F."/>
            <person name="Lee D.-W."/>
        </authorList>
    </citation>
    <scope>NUCLEOTIDE SEQUENCE [LARGE SCALE GENOMIC DNA]</scope>
    <source>
        <strain evidence="8 9">KCCM 41400</strain>
    </source>
</reference>
<feature type="transmembrane region" description="Helical" evidence="7">
    <location>
        <begin position="55"/>
        <end position="73"/>
    </location>
</feature>
<feature type="transmembrane region" description="Helical" evidence="7">
    <location>
        <begin position="163"/>
        <end position="182"/>
    </location>
</feature>
<evidence type="ECO:0000256" key="1">
    <source>
        <dbReference type="ARBA" id="ARBA00004651"/>
    </source>
</evidence>